<protein>
    <submittedName>
        <fullName evidence="2">ABC transporter permease</fullName>
    </submittedName>
</protein>
<evidence type="ECO:0000313" key="2">
    <source>
        <dbReference type="EMBL" id="MBO1750884.1"/>
    </source>
</evidence>
<sequence length="275" mass="28495">MIAALRSELRKTMTTRMWWVLLLTMVGYMAFLAGVMAFAFAFEAPGAGVGATPGPESPEGMALAPLDLALTVYTLAPTLGYVFPVIMGALSVSGEFRHMTVTPTLLAEPRRSVVLGAKLLAGLPIGLLYGVVGTLTTIGTGAAVLAALGEDPMLTDPEVLRTAAFAVLAMTVWAVVGVGFGAALKNQVVAVVVVLAFTQLVEPTIRFALGFVESLQGVPKWLPGAAGEAIAGASLYSASGINELLPRGQGLVVLLGYALLLAAVARLTTLRRDIT</sequence>
<comment type="caution">
    <text evidence="2">The sequence shown here is derived from an EMBL/GenBank/DDBJ whole genome shotgun (WGS) entry which is preliminary data.</text>
</comment>
<dbReference type="Proteomes" id="UP000664209">
    <property type="component" value="Unassembled WGS sequence"/>
</dbReference>
<keyword evidence="3" id="KW-1185">Reference proteome</keyword>
<evidence type="ECO:0000313" key="3">
    <source>
        <dbReference type="Proteomes" id="UP000664209"/>
    </source>
</evidence>
<feature type="transmembrane region" description="Helical" evidence="1">
    <location>
        <begin position="119"/>
        <end position="148"/>
    </location>
</feature>
<organism evidence="2 3">
    <name type="scientific">Actinotalea soli</name>
    <dbReference type="NCBI Taxonomy" id="2819234"/>
    <lineage>
        <taxon>Bacteria</taxon>
        <taxon>Bacillati</taxon>
        <taxon>Actinomycetota</taxon>
        <taxon>Actinomycetes</taxon>
        <taxon>Micrococcales</taxon>
        <taxon>Cellulomonadaceae</taxon>
        <taxon>Actinotalea</taxon>
    </lineage>
</organism>
<keyword evidence="1" id="KW-0472">Membrane</keyword>
<feature type="transmembrane region" description="Helical" evidence="1">
    <location>
        <begin position="20"/>
        <end position="42"/>
    </location>
</feature>
<accession>A0A939LNP3</accession>
<proteinExistence type="predicted"/>
<name>A0A939LNP3_9CELL</name>
<gene>
    <name evidence="2" type="ORF">J4G33_03620</name>
</gene>
<feature type="transmembrane region" description="Helical" evidence="1">
    <location>
        <begin position="188"/>
        <end position="212"/>
    </location>
</feature>
<feature type="transmembrane region" description="Helical" evidence="1">
    <location>
        <begin position="160"/>
        <end position="181"/>
    </location>
</feature>
<dbReference type="EMBL" id="JAGEMK010000001">
    <property type="protein sequence ID" value="MBO1750884.1"/>
    <property type="molecule type" value="Genomic_DNA"/>
</dbReference>
<feature type="transmembrane region" description="Helical" evidence="1">
    <location>
        <begin position="251"/>
        <end position="269"/>
    </location>
</feature>
<keyword evidence="1" id="KW-0812">Transmembrane</keyword>
<evidence type="ECO:0000256" key="1">
    <source>
        <dbReference type="SAM" id="Phobius"/>
    </source>
</evidence>
<dbReference type="AlphaFoldDB" id="A0A939LNP3"/>
<feature type="transmembrane region" description="Helical" evidence="1">
    <location>
        <begin position="62"/>
        <end position="90"/>
    </location>
</feature>
<reference evidence="2" key="1">
    <citation type="submission" date="2021-03" db="EMBL/GenBank/DDBJ databases">
        <title>Actinotalea soli sp. nov., isolated from soil.</title>
        <authorList>
            <person name="Ping W."/>
            <person name="Zhang J."/>
        </authorList>
    </citation>
    <scope>NUCLEOTIDE SEQUENCE</scope>
    <source>
        <strain evidence="2">BY-33</strain>
    </source>
</reference>
<dbReference type="RefSeq" id="WP_208054495.1">
    <property type="nucleotide sequence ID" value="NZ_JAGEMK010000001.1"/>
</dbReference>
<keyword evidence="1" id="KW-1133">Transmembrane helix</keyword>